<proteinExistence type="predicted"/>
<reference evidence="1" key="1">
    <citation type="journal article" date="2021" name="Proc. Natl. Acad. Sci. U.S.A.">
        <title>A Catalog of Tens of Thousands of Viruses from Human Metagenomes Reveals Hidden Associations with Chronic Diseases.</title>
        <authorList>
            <person name="Tisza M.J."/>
            <person name="Buck C.B."/>
        </authorList>
    </citation>
    <scope>NUCLEOTIDE SEQUENCE</scope>
    <source>
        <strain evidence="1">CtCo31</strain>
    </source>
</reference>
<protein>
    <submittedName>
        <fullName evidence="1">Uncharacterized protein</fullName>
    </submittedName>
</protein>
<accession>A0A8S5UMM8</accession>
<sequence length="105" mass="12420">MKERRLSKFKTKLKLKSMLNQIQTACKEDNIQKFEYSLVNVLKIGVGVSLNLNKGLNIEQPAYKKIVQFVYQTLKDYNPKHISEVYLKEFEEAFKLYEKPETEND</sequence>
<evidence type="ECO:0000313" key="1">
    <source>
        <dbReference type="EMBL" id="DAF95753.1"/>
    </source>
</evidence>
<organism evidence="1">
    <name type="scientific">Myoviridae sp. ctCo31</name>
    <dbReference type="NCBI Taxonomy" id="2825053"/>
    <lineage>
        <taxon>Viruses</taxon>
        <taxon>Duplodnaviria</taxon>
        <taxon>Heunggongvirae</taxon>
        <taxon>Uroviricota</taxon>
        <taxon>Caudoviricetes</taxon>
    </lineage>
</organism>
<dbReference type="EMBL" id="BK016109">
    <property type="protein sequence ID" value="DAF95753.1"/>
    <property type="molecule type" value="Genomic_DNA"/>
</dbReference>
<name>A0A8S5UMM8_9CAUD</name>